<dbReference type="STRING" id="1134406.ADN00_16710"/>
<dbReference type="REBASE" id="132878">
    <property type="entry name" value="M.OapP3M1ORF16710P"/>
</dbReference>
<evidence type="ECO:0000256" key="2">
    <source>
        <dbReference type="ARBA" id="ARBA00022603"/>
    </source>
</evidence>
<dbReference type="AlphaFoldDB" id="A0A0P6X9Y2"/>
<keyword evidence="2 6" id="KW-0489">Methyltransferase</keyword>
<keyword evidence="3 6" id="KW-0808">Transferase</keyword>
<dbReference type="InterPro" id="IPR002295">
    <property type="entry name" value="N4/N6-MTase_EcoPI_Mod-like"/>
</dbReference>
<comment type="caution">
    <text evidence="6">The sequence shown here is derived from an EMBL/GenBank/DDBJ whole genome shotgun (WGS) entry which is preliminary data.</text>
</comment>
<sequence length="283" mass="32492">MTHTIYFGDNLPILQSLPDESVDLIYIDPPFNTGKTQGRTQIQTVRDETNGDRVGFGGRSYRTVELANRAYRDRFDDFLGFLEPRLIEARRLLAPHGSLYFHIDYREVHYCKILLDEIFGRDAFLNEIIWAYDYGGRTKKKWPPKHDNILYYAKDPENYTFNVDEIERIPYMAPGLVGEEKAARGKLPTDTWWHTIVPTNGKEKTGYPTQKPLGILRRIVQASSRPGDLVMDFFAGSGTLGAACLELNRRFLLIDNNPQAIQVMRQRFTGVSDINWIGLPAED</sequence>
<dbReference type="RefSeq" id="WP_075064191.1">
    <property type="nucleotide sequence ID" value="NZ_LGCL01000041.1"/>
</dbReference>
<keyword evidence="4" id="KW-0949">S-adenosyl-L-methionine</keyword>
<evidence type="ECO:0000259" key="5">
    <source>
        <dbReference type="Pfam" id="PF01555"/>
    </source>
</evidence>
<name>A0A0P6X9Y2_9CHLR</name>
<feature type="domain" description="DNA methylase N-4/N-6" evidence="5">
    <location>
        <begin position="22"/>
        <end position="263"/>
    </location>
</feature>
<keyword evidence="7" id="KW-1185">Reference proteome</keyword>
<dbReference type="GO" id="GO:0032259">
    <property type="term" value="P:methylation"/>
    <property type="evidence" value="ECO:0007669"/>
    <property type="project" value="UniProtKB-KW"/>
</dbReference>
<protein>
    <submittedName>
        <fullName evidence="6">DNA methyltransferase</fullName>
    </submittedName>
</protein>
<evidence type="ECO:0000256" key="1">
    <source>
        <dbReference type="ARBA" id="ARBA00006594"/>
    </source>
</evidence>
<proteinExistence type="inferred from homology"/>
<evidence type="ECO:0000256" key="4">
    <source>
        <dbReference type="ARBA" id="ARBA00022691"/>
    </source>
</evidence>
<dbReference type="PROSITE" id="PS00092">
    <property type="entry name" value="N6_MTASE"/>
    <property type="match status" value="1"/>
</dbReference>
<gene>
    <name evidence="6" type="ORF">ADN00_16710</name>
</gene>
<dbReference type="InterPro" id="IPR029063">
    <property type="entry name" value="SAM-dependent_MTases_sf"/>
</dbReference>
<dbReference type="SUPFAM" id="SSF53335">
    <property type="entry name" value="S-adenosyl-L-methionine-dependent methyltransferases"/>
    <property type="match status" value="1"/>
</dbReference>
<reference evidence="6 7" key="1">
    <citation type="submission" date="2015-07" db="EMBL/GenBank/DDBJ databases">
        <title>Genome sequence of Ornatilinea apprima DSM 23815.</title>
        <authorList>
            <person name="Hemp J."/>
            <person name="Ward L.M."/>
            <person name="Pace L.A."/>
            <person name="Fischer W.W."/>
        </authorList>
    </citation>
    <scope>NUCLEOTIDE SEQUENCE [LARGE SCALE GENOMIC DNA]</scope>
    <source>
        <strain evidence="6 7">P3M-1</strain>
    </source>
</reference>
<dbReference type="EMBL" id="LGCL01000041">
    <property type="protein sequence ID" value="KPL71351.1"/>
    <property type="molecule type" value="Genomic_DNA"/>
</dbReference>
<dbReference type="InterPro" id="IPR002941">
    <property type="entry name" value="DNA_methylase_N4/N6"/>
</dbReference>
<dbReference type="InterPro" id="IPR002052">
    <property type="entry name" value="DNA_methylase_N6_adenine_CS"/>
</dbReference>
<dbReference type="GO" id="GO:0008170">
    <property type="term" value="F:N-methyltransferase activity"/>
    <property type="evidence" value="ECO:0007669"/>
    <property type="project" value="InterPro"/>
</dbReference>
<dbReference type="GO" id="GO:0003677">
    <property type="term" value="F:DNA binding"/>
    <property type="evidence" value="ECO:0007669"/>
    <property type="project" value="InterPro"/>
</dbReference>
<evidence type="ECO:0000313" key="6">
    <source>
        <dbReference type="EMBL" id="KPL71351.1"/>
    </source>
</evidence>
<dbReference type="Pfam" id="PF01555">
    <property type="entry name" value="N6_N4_Mtase"/>
    <property type="match status" value="1"/>
</dbReference>
<dbReference type="Gene3D" id="3.40.50.150">
    <property type="entry name" value="Vaccinia Virus protein VP39"/>
    <property type="match status" value="1"/>
</dbReference>
<organism evidence="6 7">
    <name type="scientific">Ornatilinea apprima</name>
    <dbReference type="NCBI Taxonomy" id="1134406"/>
    <lineage>
        <taxon>Bacteria</taxon>
        <taxon>Bacillati</taxon>
        <taxon>Chloroflexota</taxon>
        <taxon>Anaerolineae</taxon>
        <taxon>Anaerolineales</taxon>
        <taxon>Anaerolineaceae</taxon>
        <taxon>Ornatilinea</taxon>
    </lineage>
</organism>
<evidence type="ECO:0000256" key="3">
    <source>
        <dbReference type="ARBA" id="ARBA00022679"/>
    </source>
</evidence>
<comment type="similarity">
    <text evidence="1">Belongs to the N(4)/N(6)-methyltransferase family.</text>
</comment>
<dbReference type="PRINTS" id="PR00506">
    <property type="entry name" value="D21N6MTFRASE"/>
</dbReference>
<accession>A0A0P6X9Y2</accession>
<dbReference type="Proteomes" id="UP000050417">
    <property type="component" value="Unassembled WGS sequence"/>
</dbReference>
<dbReference type="OrthoDB" id="9800801at2"/>
<evidence type="ECO:0000313" key="7">
    <source>
        <dbReference type="Proteomes" id="UP000050417"/>
    </source>
</evidence>